<dbReference type="RefSeq" id="XP_040717637.1">
    <property type="nucleotide sequence ID" value="XM_040864992.1"/>
</dbReference>
<evidence type="ECO:0000313" key="1">
    <source>
        <dbReference type="EMBL" id="ORY67013.1"/>
    </source>
</evidence>
<dbReference type="EMBL" id="MCFJ01000004">
    <property type="protein sequence ID" value="ORY67013.1"/>
    <property type="molecule type" value="Genomic_DNA"/>
</dbReference>
<dbReference type="Proteomes" id="UP000193689">
    <property type="component" value="Unassembled WGS sequence"/>
</dbReference>
<evidence type="ECO:0000313" key="2">
    <source>
        <dbReference type="Proteomes" id="UP000193689"/>
    </source>
</evidence>
<protein>
    <submittedName>
        <fullName evidence="1">Uncharacterized protein</fullName>
    </submittedName>
</protein>
<accession>A0A1Y2E623</accession>
<comment type="caution">
    <text evidence="1">The sequence shown here is derived from an EMBL/GenBank/DDBJ whole genome shotgun (WGS) entry which is preliminary data.</text>
</comment>
<dbReference type="OrthoDB" id="2331083at2759"/>
<proteinExistence type="predicted"/>
<name>A0A1Y2E623_9PEZI</name>
<sequence>GCCHIYPNVRCIASGKICQATAGMSEISTATDYKPDVVRKVHFISTDVLFNDIAGINHKLATLGSMVLPSLLSRWLCTSSSTPASCQTTFTEAIWALVHINTA</sequence>
<organism evidence="1 2">
    <name type="scientific">Pseudomassariella vexata</name>
    <dbReference type="NCBI Taxonomy" id="1141098"/>
    <lineage>
        <taxon>Eukaryota</taxon>
        <taxon>Fungi</taxon>
        <taxon>Dikarya</taxon>
        <taxon>Ascomycota</taxon>
        <taxon>Pezizomycotina</taxon>
        <taxon>Sordariomycetes</taxon>
        <taxon>Xylariomycetidae</taxon>
        <taxon>Amphisphaeriales</taxon>
        <taxon>Pseudomassariaceae</taxon>
        <taxon>Pseudomassariella</taxon>
    </lineage>
</organism>
<gene>
    <name evidence="1" type="ORF">BCR38DRAFT_509354</name>
</gene>
<reference evidence="1 2" key="1">
    <citation type="submission" date="2016-07" db="EMBL/GenBank/DDBJ databases">
        <title>Pervasive Adenine N6-methylation of Active Genes in Fungi.</title>
        <authorList>
            <consortium name="DOE Joint Genome Institute"/>
            <person name="Mondo S.J."/>
            <person name="Dannebaum R.O."/>
            <person name="Kuo R.C."/>
            <person name="Labutti K."/>
            <person name="Haridas S."/>
            <person name="Kuo A."/>
            <person name="Salamov A."/>
            <person name="Ahrendt S.R."/>
            <person name="Lipzen A."/>
            <person name="Sullivan W."/>
            <person name="Andreopoulos W.B."/>
            <person name="Clum A."/>
            <person name="Lindquist E."/>
            <person name="Daum C."/>
            <person name="Ramamoorthy G.K."/>
            <person name="Gryganskyi A."/>
            <person name="Culley D."/>
            <person name="Magnuson J.K."/>
            <person name="James T.Y."/>
            <person name="O'Malley M.A."/>
            <person name="Stajich J.E."/>
            <person name="Spatafora J.W."/>
            <person name="Visel A."/>
            <person name="Grigoriev I.V."/>
        </authorList>
    </citation>
    <scope>NUCLEOTIDE SEQUENCE [LARGE SCALE GENOMIC DNA]</scope>
    <source>
        <strain evidence="1 2">CBS 129021</strain>
    </source>
</reference>
<feature type="non-terminal residue" evidence="1">
    <location>
        <position position="1"/>
    </location>
</feature>
<dbReference type="InterPro" id="IPR009486">
    <property type="entry name" value="Pur_nuclsid_perm"/>
</dbReference>
<dbReference type="GO" id="GO:0055085">
    <property type="term" value="P:transmembrane transport"/>
    <property type="evidence" value="ECO:0007669"/>
    <property type="project" value="InterPro"/>
</dbReference>
<dbReference type="AlphaFoldDB" id="A0A1Y2E623"/>
<dbReference type="InParanoid" id="A0A1Y2E623"/>
<dbReference type="Pfam" id="PF06516">
    <property type="entry name" value="NUP"/>
    <property type="match status" value="1"/>
</dbReference>
<dbReference type="GeneID" id="63781204"/>
<keyword evidence="2" id="KW-1185">Reference proteome</keyword>
<feature type="non-terminal residue" evidence="1">
    <location>
        <position position="103"/>
    </location>
</feature>